<dbReference type="SMR" id="A0A1S3EHN0"/>
<dbReference type="GO" id="GO:0009881">
    <property type="term" value="F:photoreceptor activity"/>
    <property type="evidence" value="ECO:0007669"/>
    <property type="project" value="UniProtKB-KW"/>
</dbReference>
<dbReference type="InterPro" id="IPR008271">
    <property type="entry name" value="Ser/Thr_kinase_AS"/>
</dbReference>
<dbReference type="SMART" id="SM00220">
    <property type="entry name" value="S_TKc"/>
    <property type="match status" value="1"/>
</dbReference>
<comment type="catalytic activity">
    <reaction evidence="14">
        <text>L-seryl-[protein] + ATP = O-phospho-L-seryl-[protein] + ADP + H(+)</text>
        <dbReference type="Rhea" id="RHEA:17989"/>
        <dbReference type="Rhea" id="RHEA-COMP:9863"/>
        <dbReference type="Rhea" id="RHEA-COMP:11604"/>
        <dbReference type="ChEBI" id="CHEBI:15378"/>
        <dbReference type="ChEBI" id="CHEBI:29999"/>
        <dbReference type="ChEBI" id="CHEBI:30616"/>
        <dbReference type="ChEBI" id="CHEBI:83421"/>
        <dbReference type="ChEBI" id="CHEBI:456216"/>
        <dbReference type="EC" id="2.7.11.1"/>
    </reaction>
</comment>
<dbReference type="PROSITE" id="PS50011">
    <property type="entry name" value="PROTEIN_KINASE_DOM"/>
    <property type="match status" value="1"/>
</dbReference>
<dbReference type="InterPro" id="IPR050167">
    <property type="entry name" value="Ser_Thr_protein_kinase"/>
</dbReference>
<feature type="region of interest" description="Disordered" evidence="16">
    <location>
        <begin position="281"/>
        <end position="304"/>
    </location>
</feature>
<dbReference type="SUPFAM" id="SSF56112">
    <property type="entry name" value="Protein kinase-like (PK-like)"/>
    <property type="match status" value="1"/>
</dbReference>
<keyword evidence="3" id="KW-0723">Serine/threonine-protein kinase</keyword>
<dbReference type="InterPro" id="IPR011009">
    <property type="entry name" value="Kinase-like_dom_sf"/>
</dbReference>
<feature type="region of interest" description="Disordered" evidence="16">
    <location>
        <begin position="232"/>
        <end position="260"/>
    </location>
</feature>
<keyword evidence="7" id="KW-0547">Nucleotide-binding</keyword>
<dbReference type="Pfam" id="PF07714">
    <property type="entry name" value="PK_Tyr_Ser-Thr"/>
    <property type="match status" value="1"/>
</dbReference>
<evidence type="ECO:0000256" key="16">
    <source>
        <dbReference type="SAM" id="MobiDB-lite"/>
    </source>
</evidence>
<keyword evidence="9" id="KW-0067">ATP-binding</keyword>
<dbReference type="CDD" id="cd00130">
    <property type="entry name" value="PAS"/>
    <property type="match status" value="1"/>
</dbReference>
<evidence type="ECO:0000256" key="12">
    <source>
        <dbReference type="ARBA" id="ARBA00023170"/>
    </source>
</evidence>
<dbReference type="Gene3D" id="1.10.510.10">
    <property type="entry name" value="Transferase(Phosphotransferase) domain 1"/>
    <property type="match status" value="1"/>
</dbReference>
<feature type="domain" description="Protein kinase" evidence="17">
    <location>
        <begin position="440"/>
        <end position="694"/>
    </location>
</feature>
<keyword evidence="5" id="KW-0716">Sensory transduction</keyword>
<evidence type="ECO:0000256" key="5">
    <source>
        <dbReference type="ARBA" id="ARBA00022606"/>
    </source>
</evidence>
<dbReference type="InterPro" id="IPR000014">
    <property type="entry name" value="PAS"/>
</dbReference>
<evidence type="ECO:0000256" key="4">
    <source>
        <dbReference type="ARBA" id="ARBA00022543"/>
    </source>
</evidence>
<dbReference type="PRINTS" id="PR00109">
    <property type="entry name" value="TYRKINASE"/>
</dbReference>
<dbReference type="Proteomes" id="UP000087171">
    <property type="component" value="Chromosome Ca8"/>
</dbReference>
<dbReference type="KEGG" id="cam:101503352"/>
<keyword evidence="4" id="KW-0600">Photoreceptor protein</keyword>
<comment type="catalytic activity">
    <reaction evidence="13">
        <text>L-threonyl-[protein] + ATP = O-phospho-L-threonyl-[protein] + ADP + H(+)</text>
        <dbReference type="Rhea" id="RHEA:46608"/>
        <dbReference type="Rhea" id="RHEA-COMP:11060"/>
        <dbReference type="Rhea" id="RHEA-COMP:11605"/>
        <dbReference type="ChEBI" id="CHEBI:15378"/>
        <dbReference type="ChEBI" id="CHEBI:30013"/>
        <dbReference type="ChEBI" id="CHEBI:30616"/>
        <dbReference type="ChEBI" id="CHEBI:61977"/>
        <dbReference type="ChEBI" id="CHEBI:456216"/>
        <dbReference type="EC" id="2.7.11.1"/>
    </reaction>
</comment>
<evidence type="ECO:0000256" key="9">
    <source>
        <dbReference type="ARBA" id="ARBA00022840"/>
    </source>
</evidence>
<feature type="domain" description="PAS" evidence="18">
    <location>
        <begin position="87"/>
        <end position="137"/>
    </location>
</feature>
<dbReference type="AlphaFoldDB" id="A0A1S3EHN0"/>
<evidence type="ECO:0000256" key="15">
    <source>
        <dbReference type="SAM" id="Coils"/>
    </source>
</evidence>
<dbReference type="GO" id="GO:0004674">
    <property type="term" value="F:protein serine/threonine kinase activity"/>
    <property type="evidence" value="ECO:0007669"/>
    <property type="project" value="UniProtKB-KW"/>
</dbReference>
<dbReference type="SUPFAM" id="SSF55785">
    <property type="entry name" value="PYP-like sensor domain (PAS domain)"/>
    <property type="match status" value="1"/>
</dbReference>
<evidence type="ECO:0000256" key="2">
    <source>
        <dbReference type="ARBA" id="ARBA00012513"/>
    </source>
</evidence>
<dbReference type="STRING" id="3827.A0A1S3EHN0"/>
<feature type="compositionally biased region" description="Polar residues" evidence="16">
    <location>
        <begin position="284"/>
        <end position="302"/>
    </location>
</feature>
<sequence length="710" mass="80272">MGGEKSENSPFHFLVNRCRSLEEKQAKLEKQFDELLQEKRRAVKDNDEIIADSTDGEFLSGFFFSLSPYASILKCMGHAVYVQRVSSGEIIYWNDSAETLYGWKDYEIIGQRVADFLVSEEYYGPLRKILERVITGVPWSGQFPFKKRSGEIMMAMVTKTPLYEDGELVGVISVSSDGAVFNSNKDFNKRRACQSRGNGQPGAQRFKRIQWPPRPLIAPVPQIASSVSNLETKCHSRSHHKENTTVQDTSKKDESTNEFSQPSKIAAKVLAKLQIGGSGKCRRNTSSINDNSRSYRVNNENGLSGGSVALTSHQDNSNGADKDENLQQCNSLFAINKADANISAHRTSSVFKDSYAKPFSKDYCECFGSSFHQDPFFKIRLTLEPEATNMVLEDEVQMRQEGLPLPCSKESIVVSRESSSRKGNSESNSIAGCGIHWEDLQLREEIGKGSCAVVYHGIWNASDVAIKLYFGNGYTEETLRDYKKEIDIMKRLRHPHVLLFMGAIYSQEKLAIVTELLPRGSLFKTLHKNNKKLDIRRRLKMALDVARGMNYLHHRNPPIVHRDLKSSNLLVDKNWTVKVGDFGLSRLKDATLLTTKSGRGTPQWMAPEVLRNEPSNEKSDVFSYGVVLWEIMTQSIPWENLNFLQVVGVVGFMDRRLDLPDELDPHVASIINGCWQSDPEQRPSFEELIQRMMLVLNRVTTMPLKRIAES</sequence>
<dbReference type="PANTHER" id="PTHR23257">
    <property type="entry name" value="SERINE-THREONINE PROTEIN KINASE"/>
    <property type="match status" value="1"/>
</dbReference>
<dbReference type="PROSITE" id="PS00108">
    <property type="entry name" value="PROTEIN_KINASE_ST"/>
    <property type="match status" value="1"/>
</dbReference>
<feature type="region of interest" description="Disordered" evidence="16">
    <location>
        <begin position="190"/>
        <end position="211"/>
    </location>
</feature>
<dbReference type="GO" id="GO:0005524">
    <property type="term" value="F:ATP binding"/>
    <property type="evidence" value="ECO:0007669"/>
    <property type="project" value="UniProtKB-KW"/>
</dbReference>
<dbReference type="OrthoDB" id="339325at2759"/>
<dbReference type="Gene3D" id="3.30.200.20">
    <property type="entry name" value="Phosphorylase Kinase, domain 1"/>
    <property type="match status" value="1"/>
</dbReference>
<dbReference type="InterPro" id="IPR035965">
    <property type="entry name" value="PAS-like_dom_sf"/>
</dbReference>
<evidence type="ECO:0000259" key="17">
    <source>
        <dbReference type="PROSITE" id="PS50011"/>
    </source>
</evidence>
<evidence type="ECO:0000256" key="10">
    <source>
        <dbReference type="ARBA" id="ARBA00022991"/>
    </source>
</evidence>
<keyword evidence="11" id="KW-0472">Membrane</keyword>
<keyword evidence="8 20" id="KW-0418">Kinase</keyword>
<comment type="subcellular location">
    <subcellularLocation>
        <location evidence="1">Membrane</location>
    </subcellularLocation>
</comment>
<dbReference type="PROSITE" id="PS50112">
    <property type="entry name" value="PAS"/>
    <property type="match status" value="1"/>
</dbReference>
<accession>A0A1S3EHN0</accession>
<dbReference type="Gene3D" id="3.30.450.20">
    <property type="entry name" value="PAS domain"/>
    <property type="match status" value="1"/>
</dbReference>
<dbReference type="PANTHER" id="PTHR23257:SF878">
    <property type="entry name" value="PAS DOMAIN-CONTAINING PROTEIN TYROSINE KINASE FAMILY PROTEIN"/>
    <property type="match status" value="1"/>
</dbReference>
<gene>
    <name evidence="20" type="primary">LOC101503352</name>
</gene>
<keyword evidence="19" id="KW-1185">Reference proteome</keyword>
<evidence type="ECO:0000259" key="18">
    <source>
        <dbReference type="PROSITE" id="PS50112"/>
    </source>
</evidence>
<dbReference type="SMART" id="SM00091">
    <property type="entry name" value="PAS"/>
    <property type="match status" value="1"/>
</dbReference>
<keyword evidence="6" id="KW-0808">Transferase</keyword>
<dbReference type="EC" id="2.7.11.1" evidence="2"/>
<name>A0A1S3EHN0_CICAR</name>
<dbReference type="RefSeq" id="XP_012574461.1">
    <property type="nucleotide sequence ID" value="XM_012719007.2"/>
</dbReference>
<evidence type="ECO:0000256" key="7">
    <source>
        <dbReference type="ARBA" id="ARBA00022741"/>
    </source>
</evidence>
<dbReference type="FunFam" id="1.10.510.10:FF:000476">
    <property type="entry name" value="PAS domain-containing protein tyrosine kinase family protein"/>
    <property type="match status" value="1"/>
</dbReference>
<reference evidence="20" key="2">
    <citation type="submission" date="2025-08" db="UniProtKB">
        <authorList>
            <consortium name="RefSeq"/>
        </authorList>
    </citation>
    <scope>IDENTIFICATION</scope>
    <source>
        <tissue evidence="20">Etiolated seedlings</tissue>
    </source>
</reference>
<protein>
    <recommendedName>
        <fullName evidence="2">non-specific serine/threonine protein kinase</fullName>
        <ecNumber evidence="2">2.7.11.1</ecNumber>
    </recommendedName>
</protein>
<evidence type="ECO:0000256" key="13">
    <source>
        <dbReference type="ARBA" id="ARBA00047899"/>
    </source>
</evidence>
<keyword evidence="10" id="KW-0157">Chromophore</keyword>
<keyword evidence="15" id="KW-0175">Coiled coil</keyword>
<dbReference type="GO" id="GO:0007165">
    <property type="term" value="P:signal transduction"/>
    <property type="evidence" value="ECO:0007669"/>
    <property type="project" value="TreeGrafter"/>
</dbReference>
<keyword evidence="12" id="KW-0675">Receptor</keyword>
<organism evidence="19 20">
    <name type="scientific">Cicer arietinum</name>
    <name type="common">Chickpea</name>
    <name type="synonym">Garbanzo</name>
    <dbReference type="NCBI Taxonomy" id="3827"/>
    <lineage>
        <taxon>Eukaryota</taxon>
        <taxon>Viridiplantae</taxon>
        <taxon>Streptophyta</taxon>
        <taxon>Embryophyta</taxon>
        <taxon>Tracheophyta</taxon>
        <taxon>Spermatophyta</taxon>
        <taxon>Magnoliopsida</taxon>
        <taxon>eudicotyledons</taxon>
        <taxon>Gunneridae</taxon>
        <taxon>Pentapetalae</taxon>
        <taxon>rosids</taxon>
        <taxon>fabids</taxon>
        <taxon>Fabales</taxon>
        <taxon>Fabaceae</taxon>
        <taxon>Papilionoideae</taxon>
        <taxon>50 kb inversion clade</taxon>
        <taxon>NPAAA clade</taxon>
        <taxon>Hologalegina</taxon>
        <taxon>IRL clade</taxon>
        <taxon>Cicereae</taxon>
        <taxon>Cicer</taxon>
    </lineage>
</organism>
<evidence type="ECO:0000256" key="3">
    <source>
        <dbReference type="ARBA" id="ARBA00022527"/>
    </source>
</evidence>
<dbReference type="CDD" id="cd13999">
    <property type="entry name" value="STKc_MAP3K-like"/>
    <property type="match status" value="1"/>
</dbReference>
<dbReference type="GeneID" id="101503352"/>
<dbReference type="InterPro" id="IPR001245">
    <property type="entry name" value="Ser-Thr/Tyr_kinase_cat_dom"/>
</dbReference>
<evidence type="ECO:0000256" key="6">
    <source>
        <dbReference type="ARBA" id="ARBA00022679"/>
    </source>
</evidence>
<evidence type="ECO:0000256" key="1">
    <source>
        <dbReference type="ARBA" id="ARBA00004370"/>
    </source>
</evidence>
<dbReference type="InterPro" id="IPR000719">
    <property type="entry name" value="Prot_kinase_dom"/>
</dbReference>
<dbReference type="GO" id="GO:0016020">
    <property type="term" value="C:membrane"/>
    <property type="evidence" value="ECO:0007669"/>
    <property type="project" value="UniProtKB-SubCell"/>
</dbReference>
<dbReference type="Pfam" id="PF13426">
    <property type="entry name" value="PAS_9"/>
    <property type="match status" value="1"/>
</dbReference>
<evidence type="ECO:0000313" key="19">
    <source>
        <dbReference type="Proteomes" id="UP000087171"/>
    </source>
</evidence>
<evidence type="ECO:0000256" key="11">
    <source>
        <dbReference type="ARBA" id="ARBA00023136"/>
    </source>
</evidence>
<proteinExistence type="predicted"/>
<reference evidence="19" key="1">
    <citation type="journal article" date="2013" name="Nat. Biotechnol.">
        <title>Draft genome sequence of chickpea (Cicer arietinum) provides a resource for trait improvement.</title>
        <authorList>
            <person name="Varshney R.K."/>
            <person name="Song C."/>
            <person name="Saxena R.K."/>
            <person name="Azam S."/>
            <person name="Yu S."/>
            <person name="Sharpe A.G."/>
            <person name="Cannon S."/>
            <person name="Baek J."/>
            <person name="Rosen B.D."/>
            <person name="Tar'an B."/>
            <person name="Millan T."/>
            <person name="Zhang X."/>
            <person name="Ramsay L.D."/>
            <person name="Iwata A."/>
            <person name="Wang Y."/>
            <person name="Nelson W."/>
            <person name="Farmer A.D."/>
            <person name="Gaur P.M."/>
            <person name="Soderlund C."/>
            <person name="Penmetsa R.V."/>
            <person name="Xu C."/>
            <person name="Bharti A.K."/>
            <person name="He W."/>
            <person name="Winter P."/>
            <person name="Zhao S."/>
            <person name="Hane J.K."/>
            <person name="Carrasquilla-Garcia N."/>
            <person name="Condie J.A."/>
            <person name="Upadhyaya H.D."/>
            <person name="Luo M.C."/>
            <person name="Thudi M."/>
            <person name="Gowda C.L."/>
            <person name="Singh N.P."/>
            <person name="Lichtenzveig J."/>
            <person name="Gali K.K."/>
            <person name="Rubio J."/>
            <person name="Nadarajan N."/>
            <person name="Dolezel J."/>
            <person name="Bansal K.C."/>
            <person name="Xu X."/>
            <person name="Edwards D."/>
            <person name="Zhang G."/>
            <person name="Kahl G."/>
            <person name="Gil J."/>
            <person name="Singh K.B."/>
            <person name="Datta S.K."/>
            <person name="Jackson S.A."/>
            <person name="Wang J."/>
            <person name="Cook D.R."/>
        </authorList>
    </citation>
    <scope>NUCLEOTIDE SEQUENCE [LARGE SCALE GENOMIC DNA]</scope>
    <source>
        <strain evidence="19">cv. CDC Frontier</strain>
    </source>
</reference>
<evidence type="ECO:0000256" key="8">
    <source>
        <dbReference type="ARBA" id="ARBA00022777"/>
    </source>
</evidence>
<dbReference type="NCBIfam" id="TIGR00229">
    <property type="entry name" value="sensory_box"/>
    <property type="match status" value="1"/>
</dbReference>
<evidence type="ECO:0000256" key="14">
    <source>
        <dbReference type="ARBA" id="ARBA00048679"/>
    </source>
</evidence>
<evidence type="ECO:0000313" key="20">
    <source>
        <dbReference type="RefSeq" id="XP_012574461.1"/>
    </source>
</evidence>
<dbReference type="GO" id="GO:0005737">
    <property type="term" value="C:cytoplasm"/>
    <property type="evidence" value="ECO:0007669"/>
    <property type="project" value="TreeGrafter"/>
</dbReference>
<feature type="coiled-coil region" evidence="15">
    <location>
        <begin position="11"/>
        <end position="45"/>
    </location>
</feature>